<dbReference type="EMBL" id="GDID01007930">
    <property type="protein sequence ID" value="JAP88676.1"/>
    <property type="molecule type" value="Transcribed_RNA"/>
</dbReference>
<name>A0A146JYU8_9EUKA</name>
<accession>A0A146JYU8</accession>
<evidence type="ECO:0000313" key="2">
    <source>
        <dbReference type="EMBL" id="JAP88676.1"/>
    </source>
</evidence>
<feature type="coiled-coil region" evidence="1">
    <location>
        <begin position="66"/>
        <end position="93"/>
    </location>
</feature>
<gene>
    <name evidence="2" type="ORF">TPC1_31829</name>
</gene>
<protein>
    <submittedName>
        <fullName evidence="2">Uncharacterized protein</fullName>
    </submittedName>
</protein>
<sequence>MKQITRLKEQCNESQSDSSVIVQFHQNIDSYQNQEHSQSPDISDLDRAHLTKSVCTVQQLKKGVQAAQSNQKLQQLQNQLKTSQSELRLRDHQLNIVNDQHEYHLQQLEEKHQEQLDSQKSKFEDQFFQQKVLCQKQLKAKDSEISQCKAEIQLLQTELGELTKQFELNLAFQQKMTESQKSLESSITHQKANQTEFEQLKSEFELQKKELEEKQQVIDLLKKETDQQKQKLQIYAQYSSKQESDFLVEIQNYESQLRALHQQMSILKQTEQKNQLQHTEIVQNAEKRFK</sequence>
<evidence type="ECO:0000256" key="1">
    <source>
        <dbReference type="SAM" id="Coils"/>
    </source>
</evidence>
<keyword evidence="1" id="KW-0175">Coiled coil</keyword>
<feature type="non-terminal residue" evidence="2">
    <location>
        <position position="290"/>
    </location>
</feature>
<reference evidence="2" key="1">
    <citation type="submission" date="2015-07" db="EMBL/GenBank/DDBJ databases">
        <title>Adaptation to a free-living lifestyle via gene acquisitions in the diplomonad Trepomonas sp. PC1.</title>
        <authorList>
            <person name="Xu F."/>
            <person name="Jerlstrom-Hultqvist J."/>
            <person name="Kolisko M."/>
            <person name="Simpson A.G.B."/>
            <person name="Roger A.J."/>
            <person name="Svard S.G."/>
            <person name="Andersson J.O."/>
        </authorList>
    </citation>
    <scope>NUCLEOTIDE SEQUENCE</scope>
    <source>
        <strain evidence="2">PC1</strain>
    </source>
</reference>
<dbReference type="AlphaFoldDB" id="A0A146JYU8"/>
<feature type="coiled-coil region" evidence="1">
    <location>
        <begin position="194"/>
        <end position="270"/>
    </location>
</feature>
<feature type="coiled-coil region" evidence="1">
    <location>
        <begin position="138"/>
        <end position="165"/>
    </location>
</feature>
<proteinExistence type="predicted"/>
<organism evidence="2">
    <name type="scientific">Trepomonas sp. PC1</name>
    <dbReference type="NCBI Taxonomy" id="1076344"/>
    <lineage>
        <taxon>Eukaryota</taxon>
        <taxon>Metamonada</taxon>
        <taxon>Diplomonadida</taxon>
        <taxon>Hexamitidae</taxon>
        <taxon>Hexamitinae</taxon>
        <taxon>Trepomonas</taxon>
    </lineage>
</organism>